<protein>
    <recommendedName>
        <fullName evidence="3">Cx9C motif-containing protein 4, mitochondrial</fullName>
    </recommendedName>
</protein>
<evidence type="ECO:0000256" key="3">
    <source>
        <dbReference type="ARBA" id="ARBA00019406"/>
    </source>
</evidence>
<dbReference type="OrthoDB" id="13601at2759"/>
<dbReference type="EMBL" id="NBII01000001">
    <property type="protein sequence ID" value="PAV23179.1"/>
    <property type="molecule type" value="Genomic_DNA"/>
</dbReference>
<evidence type="ECO:0000313" key="7">
    <source>
        <dbReference type="EMBL" id="PAV23179.1"/>
    </source>
</evidence>
<evidence type="ECO:0000256" key="6">
    <source>
        <dbReference type="PIRSR" id="PIRSR627179-50"/>
    </source>
</evidence>
<keyword evidence="4" id="KW-0496">Mitochondrion</keyword>
<comment type="subcellular location">
    <subcellularLocation>
        <location evidence="1">Mitochondrion intermembrane space</location>
    </subcellularLocation>
</comment>
<evidence type="ECO:0000256" key="1">
    <source>
        <dbReference type="ARBA" id="ARBA00004569"/>
    </source>
</evidence>
<feature type="disulfide bond" evidence="6">
    <location>
        <begin position="44"/>
        <end position="60"/>
    </location>
</feature>
<sequence>MSRRPSRDDPLCQDEACSLQSCLGRNTYSPEKCNAQLRRLYECCREMYVDTSGKGQSTACPKEQVVRRWLETQGSQTG</sequence>
<accession>A0A286UUB7</accession>
<dbReference type="SUPFAM" id="SSF47072">
    <property type="entry name" value="Cysteine alpha-hairpin motif"/>
    <property type="match status" value="1"/>
</dbReference>
<evidence type="ECO:0000256" key="2">
    <source>
        <dbReference type="ARBA" id="ARBA00009858"/>
    </source>
</evidence>
<dbReference type="PROSITE" id="PS51808">
    <property type="entry name" value="CHCH"/>
    <property type="match status" value="1"/>
</dbReference>
<evidence type="ECO:0000256" key="5">
    <source>
        <dbReference type="ARBA" id="ARBA00023157"/>
    </source>
</evidence>
<name>A0A286UUB7_9AGAM</name>
<dbReference type="PANTHER" id="PTHR15590">
    <property type="entry name" value="CX9C MOTIF-CONTAINING PROTEIN 4"/>
    <property type="match status" value="1"/>
</dbReference>
<keyword evidence="8" id="KW-1185">Reference proteome</keyword>
<comment type="similarity">
    <text evidence="2">Belongs to the CMC4 family.</text>
</comment>
<dbReference type="InterPro" id="IPR027179">
    <property type="entry name" value="CMC4"/>
</dbReference>
<organism evidence="7 8">
    <name type="scientific">Pyrrhoderma noxium</name>
    <dbReference type="NCBI Taxonomy" id="2282107"/>
    <lineage>
        <taxon>Eukaryota</taxon>
        <taxon>Fungi</taxon>
        <taxon>Dikarya</taxon>
        <taxon>Basidiomycota</taxon>
        <taxon>Agaricomycotina</taxon>
        <taxon>Agaricomycetes</taxon>
        <taxon>Hymenochaetales</taxon>
        <taxon>Hymenochaetaceae</taxon>
        <taxon>Pyrrhoderma</taxon>
    </lineage>
</organism>
<evidence type="ECO:0000313" key="8">
    <source>
        <dbReference type="Proteomes" id="UP000217199"/>
    </source>
</evidence>
<comment type="caution">
    <text evidence="7">The sequence shown here is derived from an EMBL/GenBank/DDBJ whole genome shotgun (WGS) entry which is preliminary data.</text>
</comment>
<gene>
    <name evidence="7" type="ORF">PNOK_0024700</name>
</gene>
<dbReference type="Gene3D" id="1.10.287.1130">
    <property type="entry name" value="CytochromE C oxidase copper chaperone"/>
    <property type="match status" value="1"/>
</dbReference>
<dbReference type="PANTHER" id="PTHR15590:SF0">
    <property type="entry name" value="CX9C MOTIF-CONTAINING PROTEIN 4"/>
    <property type="match status" value="1"/>
</dbReference>
<keyword evidence="5 6" id="KW-1015">Disulfide bond</keyword>
<dbReference type="FunCoup" id="A0A286UUB7">
    <property type="interactions" value="21"/>
</dbReference>
<feature type="disulfide bond" evidence="6">
    <location>
        <begin position="12"/>
        <end position="43"/>
    </location>
</feature>
<proteinExistence type="inferred from homology"/>
<feature type="disulfide bond" evidence="6">
    <location>
        <begin position="22"/>
        <end position="33"/>
    </location>
</feature>
<dbReference type="Proteomes" id="UP000217199">
    <property type="component" value="Unassembled WGS sequence"/>
</dbReference>
<dbReference type="InterPro" id="IPR009069">
    <property type="entry name" value="Cys_alpha_HP_mot_SF"/>
</dbReference>
<dbReference type="InParanoid" id="A0A286UUB7"/>
<dbReference type="AlphaFoldDB" id="A0A286UUB7"/>
<reference evidence="7 8" key="1">
    <citation type="journal article" date="2017" name="Mol. Ecol.">
        <title>Comparative and population genomic landscape of Phellinus noxius: A hypervariable fungus causing root rot in trees.</title>
        <authorList>
            <person name="Chung C.L."/>
            <person name="Lee T.J."/>
            <person name="Akiba M."/>
            <person name="Lee H.H."/>
            <person name="Kuo T.H."/>
            <person name="Liu D."/>
            <person name="Ke H.M."/>
            <person name="Yokoi T."/>
            <person name="Roa M.B."/>
            <person name="Lu M.J."/>
            <person name="Chang Y.Y."/>
            <person name="Ann P.J."/>
            <person name="Tsai J.N."/>
            <person name="Chen C.Y."/>
            <person name="Tzean S.S."/>
            <person name="Ota Y."/>
            <person name="Hattori T."/>
            <person name="Sahashi N."/>
            <person name="Liou R.F."/>
            <person name="Kikuchi T."/>
            <person name="Tsai I.J."/>
        </authorList>
    </citation>
    <scope>NUCLEOTIDE SEQUENCE [LARGE SCALE GENOMIC DNA]</scope>
    <source>
        <strain evidence="7 8">FFPRI411160</strain>
    </source>
</reference>
<dbReference type="STRING" id="2282107.A0A286UUB7"/>
<dbReference type="Pfam" id="PF08991">
    <property type="entry name" value="CMC4"/>
    <property type="match status" value="1"/>
</dbReference>
<evidence type="ECO:0000256" key="4">
    <source>
        <dbReference type="ARBA" id="ARBA00023128"/>
    </source>
</evidence>
<dbReference type="GO" id="GO:0005758">
    <property type="term" value="C:mitochondrial intermembrane space"/>
    <property type="evidence" value="ECO:0007669"/>
    <property type="project" value="UniProtKB-SubCell"/>
</dbReference>